<dbReference type="InterPro" id="IPR050389">
    <property type="entry name" value="LysR-type_TF"/>
</dbReference>
<evidence type="ECO:0000256" key="2">
    <source>
        <dbReference type="ARBA" id="ARBA00023015"/>
    </source>
</evidence>
<evidence type="ECO:0000313" key="6">
    <source>
        <dbReference type="EMBL" id="MFC5460037.1"/>
    </source>
</evidence>
<evidence type="ECO:0000259" key="5">
    <source>
        <dbReference type="Pfam" id="PF03466"/>
    </source>
</evidence>
<feature type="domain" description="LysR substrate-binding" evidence="5">
    <location>
        <begin position="7"/>
        <end position="196"/>
    </location>
</feature>
<organism evidence="6 7">
    <name type="scientific">Massilia niabensis</name>
    <dbReference type="NCBI Taxonomy" id="544910"/>
    <lineage>
        <taxon>Bacteria</taxon>
        <taxon>Pseudomonadati</taxon>
        <taxon>Pseudomonadota</taxon>
        <taxon>Betaproteobacteria</taxon>
        <taxon>Burkholderiales</taxon>
        <taxon>Oxalobacteraceae</taxon>
        <taxon>Telluria group</taxon>
        <taxon>Massilia</taxon>
    </lineage>
</organism>
<evidence type="ECO:0000313" key="7">
    <source>
        <dbReference type="Proteomes" id="UP001596050"/>
    </source>
</evidence>
<keyword evidence="7" id="KW-1185">Reference proteome</keyword>
<dbReference type="Pfam" id="PF03466">
    <property type="entry name" value="LysR_substrate"/>
    <property type="match status" value="1"/>
</dbReference>
<gene>
    <name evidence="6" type="ORF">ACFPN5_09470</name>
</gene>
<dbReference type="PANTHER" id="PTHR30118">
    <property type="entry name" value="HTH-TYPE TRANSCRIPTIONAL REGULATOR LEUO-RELATED"/>
    <property type="match status" value="1"/>
</dbReference>
<keyword evidence="3" id="KW-0238">DNA-binding</keyword>
<dbReference type="PANTHER" id="PTHR30118:SF15">
    <property type="entry name" value="TRANSCRIPTIONAL REGULATORY PROTEIN"/>
    <property type="match status" value="1"/>
</dbReference>
<comment type="caution">
    <text evidence="6">The sequence shown here is derived from an EMBL/GenBank/DDBJ whole genome shotgun (WGS) entry which is preliminary data.</text>
</comment>
<accession>A0ABW0L5C0</accession>
<dbReference type="RefSeq" id="WP_379782479.1">
    <property type="nucleotide sequence ID" value="NZ_JBHSMU010000009.1"/>
</dbReference>
<dbReference type="InterPro" id="IPR005119">
    <property type="entry name" value="LysR_subst-bd"/>
</dbReference>
<dbReference type="EMBL" id="JBHSMU010000009">
    <property type="protein sequence ID" value="MFC5460037.1"/>
    <property type="molecule type" value="Genomic_DNA"/>
</dbReference>
<comment type="similarity">
    <text evidence="1">Belongs to the LysR transcriptional regulatory family.</text>
</comment>
<sequence length="209" mass="23164">MPDWIEMWLAPVLFSVLQKQAPSVRLSIVNTDPFRIASMLEQGEMDLAVCQTGVLPSWCRHHVLRRMPFKSVFAPVGIRSARKLSLDAYLARTHLIVTYRNAFEGPADAWLAAQGKRRKVMFASTRFAVLPSLLREPATMATVPEAIAARWRSEHGLAVVDCPVPLDEVVVSAAWLAVRDKDAPLQWLRDVLRTAAQDRAAAAGAAARL</sequence>
<keyword evidence="2" id="KW-0805">Transcription regulation</keyword>
<dbReference type="SUPFAM" id="SSF53850">
    <property type="entry name" value="Periplasmic binding protein-like II"/>
    <property type="match status" value="1"/>
</dbReference>
<name>A0ABW0L5C0_9BURK</name>
<keyword evidence="4" id="KW-0804">Transcription</keyword>
<dbReference type="Proteomes" id="UP001596050">
    <property type="component" value="Unassembled WGS sequence"/>
</dbReference>
<reference evidence="7" key="1">
    <citation type="journal article" date="2019" name="Int. J. Syst. Evol. Microbiol.">
        <title>The Global Catalogue of Microorganisms (GCM) 10K type strain sequencing project: providing services to taxonomists for standard genome sequencing and annotation.</title>
        <authorList>
            <consortium name="The Broad Institute Genomics Platform"/>
            <consortium name="The Broad Institute Genome Sequencing Center for Infectious Disease"/>
            <person name="Wu L."/>
            <person name="Ma J."/>
        </authorList>
    </citation>
    <scope>NUCLEOTIDE SEQUENCE [LARGE SCALE GENOMIC DNA]</scope>
    <source>
        <strain evidence="7">KACC 12649</strain>
    </source>
</reference>
<protein>
    <submittedName>
        <fullName evidence="6">LysR substrate-binding domain-containing protein</fullName>
    </submittedName>
</protein>
<dbReference type="Gene3D" id="3.40.190.10">
    <property type="entry name" value="Periplasmic binding protein-like II"/>
    <property type="match status" value="2"/>
</dbReference>
<evidence type="ECO:0000256" key="1">
    <source>
        <dbReference type="ARBA" id="ARBA00009437"/>
    </source>
</evidence>
<proteinExistence type="inferred from homology"/>
<evidence type="ECO:0000256" key="4">
    <source>
        <dbReference type="ARBA" id="ARBA00023163"/>
    </source>
</evidence>
<evidence type="ECO:0000256" key="3">
    <source>
        <dbReference type="ARBA" id="ARBA00023125"/>
    </source>
</evidence>